<proteinExistence type="predicted"/>
<dbReference type="Proteomes" id="UP001596101">
    <property type="component" value="Unassembled WGS sequence"/>
</dbReference>
<name>A0ABW0ML14_9BURK</name>
<dbReference type="SUPFAM" id="SSF53474">
    <property type="entry name" value="alpha/beta-Hydrolases"/>
    <property type="match status" value="1"/>
</dbReference>
<comment type="caution">
    <text evidence="1">The sequence shown here is derived from an EMBL/GenBank/DDBJ whole genome shotgun (WGS) entry which is preliminary data.</text>
</comment>
<protein>
    <submittedName>
        <fullName evidence="1">Alpha/beta fold hydrolase</fullName>
    </submittedName>
</protein>
<dbReference type="RefSeq" id="WP_379752854.1">
    <property type="nucleotide sequence ID" value="NZ_JBHSMR010000012.1"/>
</dbReference>
<sequence length="41" mass="4591">MHNVSGHLGTTIVPGAGHWVQQEAPEAVNRVLIDFLERVRR</sequence>
<evidence type="ECO:0000313" key="2">
    <source>
        <dbReference type="Proteomes" id="UP001596101"/>
    </source>
</evidence>
<organism evidence="1 2">
    <name type="scientific">Massilia suwonensis</name>
    <dbReference type="NCBI Taxonomy" id="648895"/>
    <lineage>
        <taxon>Bacteria</taxon>
        <taxon>Pseudomonadati</taxon>
        <taxon>Pseudomonadota</taxon>
        <taxon>Betaproteobacteria</taxon>
        <taxon>Burkholderiales</taxon>
        <taxon>Oxalobacteraceae</taxon>
        <taxon>Telluria group</taxon>
        <taxon>Massilia</taxon>
    </lineage>
</organism>
<keyword evidence="2" id="KW-1185">Reference proteome</keyword>
<dbReference type="Gene3D" id="3.40.50.1820">
    <property type="entry name" value="alpha/beta hydrolase"/>
    <property type="match status" value="1"/>
</dbReference>
<reference evidence="2" key="1">
    <citation type="journal article" date="2019" name="Int. J. Syst. Evol. Microbiol.">
        <title>The Global Catalogue of Microorganisms (GCM) 10K type strain sequencing project: providing services to taxonomists for standard genome sequencing and annotation.</title>
        <authorList>
            <consortium name="The Broad Institute Genomics Platform"/>
            <consortium name="The Broad Institute Genome Sequencing Center for Infectious Disease"/>
            <person name="Wu L."/>
            <person name="Ma J."/>
        </authorList>
    </citation>
    <scope>NUCLEOTIDE SEQUENCE [LARGE SCALE GENOMIC DNA]</scope>
    <source>
        <strain evidence="2">CCUG 43111</strain>
    </source>
</reference>
<dbReference type="InterPro" id="IPR029058">
    <property type="entry name" value="AB_hydrolase_fold"/>
</dbReference>
<gene>
    <name evidence="1" type="ORF">ACFPQ5_07250</name>
</gene>
<keyword evidence="1" id="KW-0378">Hydrolase</keyword>
<evidence type="ECO:0000313" key="1">
    <source>
        <dbReference type="EMBL" id="MFC5477977.1"/>
    </source>
</evidence>
<accession>A0ABW0ML14</accession>
<dbReference type="GO" id="GO:0016787">
    <property type="term" value="F:hydrolase activity"/>
    <property type="evidence" value="ECO:0007669"/>
    <property type="project" value="UniProtKB-KW"/>
</dbReference>
<dbReference type="EMBL" id="JBHSMR010000012">
    <property type="protein sequence ID" value="MFC5477977.1"/>
    <property type="molecule type" value="Genomic_DNA"/>
</dbReference>